<evidence type="ECO:0000256" key="1">
    <source>
        <dbReference type="ARBA" id="ARBA00004651"/>
    </source>
</evidence>
<evidence type="ECO:0000256" key="3">
    <source>
        <dbReference type="ARBA" id="ARBA00022475"/>
    </source>
</evidence>
<evidence type="ECO:0000256" key="7">
    <source>
        <dbReference type="SAM" id="Phobius"/>
    </source>
</evidence>
<feature type="transmembrane region" description="Helical" evidence="7">
    <location>
        <begin position="319"/>
        <end position="342"/>
    </location>
</feature>
<dbReference type="GO" id="GO:0005886">
    <property type="term" value="C:plasma membrane"/>
    <property type="evidence" value="ECO:0007669"/>
    <property type="project" value="UniProtKB-SubCell"/>
</dbReference>
<proteinExistence type="inferred from homology"/>
<comment type="subcellular location">
    <subcellularLocation>
        <location evidence="1">Cell membrane</location>
        <topology evidence="1">Multi-pass membrane protein</topology>
    </subcellularLocation>
</comment>
<dbReference type="Proteomes" id="UP000237798">
    <property type="component" value="Unassembled WGS sequence"/>
</dbReference>
<keyword evidence="5 7" id="KW-1133">Transmembrane helix</keyword>
<feature type="transmembrane region" description="Helical" evidence="7">
    <location>
        <begin position="160"/>
        <end position="178"/>
    </location>
</feature>
<dbReference type="InterPro" id="IPR052923">
    <property type="entry name" value="UPF0718"/>
</dbReference>
<organism evidence="8 9">
    <name type="scientific">Clostridium luticellarii</name>
    <dbReference type="NCBI Taxonomy" id="1691940"/>
    <lineage>
        <taxon>Bacteria</taxon>
        <taxon>Bacillati</taxon>
        <taxon>Bacillota</taxon>
        <taxon>Clostridia</taxon>
        <taxon>Eubacteriales</taxon>
        <taxon>Clostridiaceae</taxon>
        <taxon>Clostridium</taxon>
    </lineage>
</organism>
<name>A0A2T0BMC9_9CLOT</name>
<comment type="similarity">
    <text evidence="2">Belongs to the UPF0718 family.</text>
</comment>
<keyword evidence="3" id="KW-1003">Cell membrane</keyword>
<evidence type="ECO:0000256" key="6">
    <source>
        <dbReference type="ARBA" id="ARBA00023136"/>
    </source>
</evidence>
<evidence type="ECO:0000313" key="9">
    <source>
        <dbReference type="Proteomes" id="UP000237798"/>
    </source>
</evidence>
<dbReference type="RefSeq" id="WP_106009541.1">
    <property type="nucleotide sequence ID" value="NZ_JALCPJ010000013.1"/>
</dbReference>
<feature type="transmembrane region" description="Helical" evidence="7">
    <location>
        <begin position="52"/>
        <end position="76"/>
    </location>
</feature>
<evidence type="ECO:0000256" key="4">
    <source>
        <dbReference type="ARBA" id="ARBA00022692"/>
    </source>
</evidence>
<feature type="transmembrane region" description="Helical" evidence="7">
    <location>
        <begin position="256"/>
        <end position="273"/>
    </location>
</feature>
<feature type="transmembrane region" description="Helical" evidence="7">
    <location>
        <begin position="130"/>
        <end position="153"/>
    </location>
</feature>
<keyword evidence="6 7" id="KW-0472">Membrane</keyword>
<comment type="caution">
    <text evidence="8">The sequence shown here is derived from an EMBL/GenBank/DDBJ whole genome shotgun (WGS) entry which is preliminary data.</text>
</comment>
<dbReference type="Pfam" id="PF03773">
    <property type="entry name" value="ArsP_1"/>
    <property type="match status" value="1"/>
</dbReference>
<dbReference type="AlphaFoldDB" id="A0A2T0BMC9"/>
<evidence type="ECO:0000256" key="2">
    <source>
        <dbReference type="ARBA" id="ARBA00006386"/>
    </source>
</evidence>
<dbReference type="PANTHER" id="PTHR34184:SF4">
    <property type="entry name" value="UPF0718 PROTEIN YCGR"/>
    <property type="match status" value="1"/>
</dbReference>
<feature type="transmembrane region" description="Helical" evidence="7">
    <location>
        <begin position="279"/>
        <end position="299"/>
    </location>
</feature>
<dbReference type="InterPro" id="IPR005524">
    <property type="entry name" value="DUF318"/>
</dbReference>
<reference evidence="8 9" key="1">
    <citation type="submission" date="2018-03" db="EMBL/GenBank/DDBJ databases">
        <title>Genome sequence of Clostridium luticellarii DSM 29923.</title>
        <authorList>
            <person name="Poehlein A."/>
            <person name="Daniel R."/>
        </authorList>
    </citation>
    <scope>NUCLEOTIDE SEQUENCE [LARGE SCALE GENOMIC DNA]</scope>
    <source>
        <strain evidence="8 9">DSM 29923</strain>
    </source>
</reference>
<dbReference type="OrthoDB" id="9810876at2"/>
<dbReference type="PANTHER" id="PTHR34184">
    <property type="entry name" value="UPF0718 PROTEIN YCGR"/>
    <property type="match status" value="1"/>
</dbReference>
<evidence type="ECO:0000256" key="5">
    <source>
        <dbReference type="ARBA" id="ARBA00022989"/>
    </source>
</evidence>
<evidence type="ECO:0000313" key="8">
    <source>
        <dbReference type="EMBL" id="PRR85037.1"/>
    </source>
</evidence>
<keyword evidence="4 7" id="KW-0812">Transmembrane</keyword>
<dbReference type="EMBL" id="PVXP01000025">
    <property type="protein sequence ID" value="PRR85037.1"/>
    <property type="molecule type" value="Genomic_DNA"/>
</dbReference>
<feature type="transmembrane region" description="Helical" evidence="7">
    <location>
        <begin position="12"/>
        <end position="32"/>
    </location>
</feature>
<protein>
    <submittedName>
        <fullName evidence="8">Putative permease</fullName>
    </submittedName>
</protein>
<gene>
    <name evidence="8" type="ORF">CLLU_19510</name>
</gene>
<keyword evidence="9" id="KW-1185">Reference proteome</keyword>
<feature type="transmembrane region" description="Helical" evidence="7">
    <location>
        <begin position="97"/>
        <end position="118"/>
    </location>
</feature>
<accession>A0A2T0BMC9</accession>
<feature type="transmembrane region" description="Helical" evidence="7">
    <location>
        <begin position="226"/>
        <end position="244"/>
    </location>
</feature>
<sequence>MINDKKLIKSTFISDGKVILMLVSAVFLLFSLNLLRNISLPKINTDMLNNFYLIFTSIVLEGFPFIIIGSLISSFIQLFISEEKIIRYIPKNKIKGLIFSSLLGLVFPLCDCATIPVAKNLIKKGIPKGMAITFMLSVPIVNPIVIISTFYAFRGKTYIVISRLVFGIIAAIVIGYLVDLFSKENILKSSNKLDNGHVCHEHCHNSCEPKNLSNIIYHTSSEVYDIGRLFIIGALTSAFFQTYIPEKYILSIGQGKVYSILIMFVLAYILSICSQTDAFIGRSFLGQFTAGSVIGFLILGPMIDIKNTLMMVGTFTRRFSILLIFFIFIICFALSFLAEYIIPFSLKLVGGI</sequence>